<protein>
    <submittedName>
        <fullName evidence="1">Mutator family transposase</fullName>
    </submittedName>
</protein>
<name>I2E1E7_RHIML</name>
<geneLocation type="plasmid" evidence="1">
    <name>pHRC017</name>
</geneLocation>
<evidence type="ECO:0000313" key="1">
    <source>
        <dbReference type="EMBL" id="AFJ91315.1"/>
    </source>
</evidence>
<organism evidence="1">
    <name type="scientific">Rhizobium meliloti</name>
    <name type="common">Ensifer meliloti</name>
    <name type="synonym">Sinorhizobium meliloti</name>
    <dbReference type="NCBI Taxonomy" id="382"/>
    <lineage>
        <taxon>Bacteria</taxon>
        <taxon>Pseudomonadati</taxon>
        <taxon>Pseudomonadota</taxon>
        <taxon>Alphaproteobacteria</taxon>
        <taxon>Hyphomicrobiales</taxon>
        <taxon>Rhizobiaceae</taxon>
        <taxon>Sinorhizobium/Ensifer group</taxon>
        <taxon>Sinorhizobium</taxon>
    </lineage>
</organism>
<keyword evidence="1" id="KW-0614">Plasmid</keyword>
<proteinExistence type="predicted"/>
<accession>I2E1E7</accession>
<dbReference type="EMBL" id="JQ665880">
    <property type="protein sequence ID" value="AFJ91315.1"/>
    <property type="molecule type" value="Genomic_DNA"/>
</dbReference>
<gene>
    <name evidence="1" type="ORF">pHRC017_0126</name>
</gene>
<reference evidence="1" key="1">
    <citation type="journal article" date="2012" name="Mol. Plant Microbe Interact.">
        <title>Rhizobial plasmids that cause impaired symbiotic nitrogen fixation and enhanced host invasion.</title>
        <authorList>
            <person name="Crook M.B."/>
            <person name="Lindsay D.P."/>
            <person name="Biggs M.B."/>
            <person name="Bentley J.S."/>
            <person name="Price J.C."/>
            <person name="Clement S.C."/>
            <person name="Clement M.J."/>
            <person name="Long S.R."/>
            <person name="Griffitts J.S."/>
        </authorList>
    </citation>
    <scope>NUCLEOTIDE SEQUENCE</scope>
    <source>
        <strain evidence="1">C017</strain>
        <plasmid evidence="1">pHRC017</plasmid>
    </source>
</reference>
<dbReference type="AlphaFoldDB" id="I2E1E7"/>
<sequence length="52" mass="5668">MTIRHSCELVAEENDGRTRTELCTSVTAGALRDITAKRRLGTGYRERSGAAS</sequence>